<protein>
    <submittedName>
        <fullName evidence="3">Uncharacterized protein</fullName>
    </submittedName>
</protein>
<dbReference type="Proteomes" id="UP001153642">
    <property type="component" value="Unassembled WGS sequence"/>
</dbReference>
<evidence type="ECO:0000256" key="2">
    <source>
        <dbReference type="SAM" id="Phobius"/>
    </source>
</evidence>
<gene>
    <name evidence="3" type="ORF">OSR52_06310</name>
</gene>
<organism evidence="3 4">
    <name type="scientific">Galbibacter pacificus</name>
    <dbReference type="NCBI Taxonomy" id="2996052"/>
    <lineage>
        <taxon>Bacteria</taxon>
        <taxon>Pseudomonadati</taxon>
        <taxon>Bacteroidota</taxon>
        <taxon>Flavobacteriia</taxon>
        <taxon>Flavobacteriales</taxon>
        <taxon>Flavobacteriaceae</taxon>
        <taxon>Galbibacter</taxon>
    </lineage>
</organism>
<reference evidence="3" key="1">
    <citation type="submission" date="2022-11" db="EMBL/GenBank/DDBJ databases">
        <title>High-quality draft genome sequence of Galbibacter sp. strain CMA-7.</title>
        <authorList>
            <person name="Wei L."/>
            <person name="Dong C."/>
            <person name="Shao Z."/>
        </authorList>
    </citation>
    <scope>NUCLEOTIDE SEQUENCE</scope>
    <source>
        <strain evidence="3">CMA-7</strain>
    </source>
</reference>
<evidence type="ECO:0000256" key="1">
    <source>
        <dbReference type="SAM" id="Coils"/>
    </source>
</evidence>
<comment type="caution">
    <text evidence="3">The sequence shown here is derived from an EMBL/GenBank/DDBJ whole genome shotgun (WGS) entry which is preliminary data.</text>
</comment>
<keyword evidence="2" id="KW-0472">Membrane</keyword>
<keyword evidence="4" id="KW-1185">Reference proteome</keyword>
<accession>A0ABT6FQE3</accession>
<keyword evidence="1" id="KW-0175">Coiled coil</keyword>
<evidence type="ECO:0000313" key="4">
    <source>
        <dbReference type="Proteomes" id="UP001153642"/>
    </source>
</evidence>
<feature type="transmembrane region" description="Helical" evidence="2">
    <location>
        <begin position="73"/>
        <end position="96"/>
    </location>
</feature>
<sequence length="646" mass="70016">MAIKKTIDIDVNTKNAQKNVDDLGNSIDKTSKKAKGSLDGVTNAADNFTGGLITKGKNLIGTLGGVAKGFKGIGVAIAASGIGLLVTVIASVVAAFKSSEEGQNKFAKLMGVIGSVVGNLMDVLSDFGEVVIDSIENPQKAWEDFKTALETGYEFIKGQVIDRFKANWTILTKGVEAGILSMRIKWNEFTGDAEEAEQLKTELKEVQTEIEKSVDVINKRNQEIVNGFNAAIDKVKEFAAEVEADAKRAAEIANIRAAADKQERDLLVARARASRDVADLRAKAVEKEKYDVGERIKFLEQAATIEENITNREIALAQARYNAKVAENSLSKSTKEDLKEEAQLKAEVIQLETKRLNLQRSLNSQISAFQKEAEAQREAEKKAKEEQLKKEQEDELKRLESIQAIRDEFKQKIEDAEAESEIEKLELEEERKIAELEALEASEQQKAEVVAYYQKMRTEAEKEEAKKREEIALQEKEYKNDVLNAEADLLGQFSNILKQLGEKNKTLAIAGIIAEQVASVAKIISNTGVANAKAAAALPLTGGMPFVAINSIAAGLGIANSVLSAKKAISQLGGGASPDSSGEISANNSSSAPNAPSFNIVGDTGINQIAQSLNNQNNNPVKAYVVGKDVSTQQELDRNIQATASF</sequence>
<keyword evidence="2" id="KW-0812">Transmembrane</keyword>
<dbReference type="EMBL" id="JAPMUA010000002">
    <property type="protein sequence ID" value="MDG3585478.1"/>
    <property type="molecule type" value="Genomic_DNA"/>
</dbReference>
<feature type="coiled-coil region" evidence="1">
    <location>
        <begin position="339"/>
        <end position="486"/>
    </location>
</feature>
<proteinExistence type="predicted"/>
<dbReference type="RefSeq" id="WP_277899256.1">
    <property type="nucleotide sequence ID" value="NZ_JAPMUA010000002.1"/>
</dbReference>
<name>A0ABT6FQE3_9FLAO</name>
<keyword evidence="2" id="KW-1133">Transmembrane helix</keyword>
<evidence type="ECO:0000313" key="3">
    <source>
        <dbReference type="EMBL" id="MDG3585478.1"/>
    </source>
</evidence>